<accession>A0AAU7FDT8</accession>
<dbReference type="Gene3D" id="3.20.70.20">
    <property type="match status" value="1"/>
</dbReference>
<dbReference type="InterPro" id="IPR019777">
    <property type="entry name" value="Form_AcTrfase_GR_CS"/>
</dbReference>
<dbReference type="EMBL" id="CP157355">
    <property type="protein sequence ID" value="XBM01683.1"/>
    <property type="molecule type" value="Genomic_DNA"/>
</dbReference>
<dbReference type="Pfam" id="PF03477">
    <property type="entry name" value="ATP-cone"/>
    <property type="match status" value="1"/>
</dbReference>
<sequence length="773" mass="85792">MRIGLGHRWPQPDAGHNLITGTAKLMLKVIKRDGAKAAYDGAKIFEACRRAATAARYPEPELLAAEITAYVEDECRKLTEADLFSKTPPQLDIPTIQQLVEDALMAQYPEVARIYIQYRSDRDRIRAQGSELHAKLMGLVNKTDLEATTENANKDANVFPVMRDLMAGIVSKQFASTFLPKDILEAHHSGDIHFHDLDYSPFLPFTNCCLVDLQGMLKNGFRLGNAKIESPKSVGVACAVTAQIIAQVASHQYGGTTIPNIDQTLAPYVLKTYEKNLAIAAEYQIADAERYARERTEKEAYDGIQACEYEINTLFSSNGQQPFVTFSFGMGTSWAERIIQQAILRVRIKGLGKEGTTPVFPKLVFFIDEGINLKPTDPNYDIKQLALECTSKRMYPDIISAKLNRQITGSSVPVSPMGCRSFLPVWRNAQGEEELDGRNNLGVVSLNLPRVAIEARGDLGRFEQLLAERLQLCFRALSVRIERLKGVKANVAPILYTEGAFGIRLQPDDDIISIFKDGRASISLGFIGLHEVGVLMFGEHPANSQSAQAFLQHIVRTMNEATQRWKAETGFGYSLYSTPSESLCHRFCKLDQARFGHQPEVNKLCAKGYYTNSFHLDVAHKVNPFEKIDFEAGYAELASGGHITYVELPNMKHNLLALERIWDYAITKVPYFGSNTPVDACGKCGFMGETLATAHGFTCPECGNHDSATLSVTRRVCGYLGSPNARPFNAGKQKEVMRRVKHHAQAQYTNGYSPEANINQKLQSNTQAASLAQ</sequence>
<feature type="domain" description="Glycine radical" evidence="6">
    <location>
        <begin position="620"/>
        <end position="745"/>
    </location>
</feature>
<protein>
    <submittedName>
        <fullName evidence="8">Anaerobic ribonucleoside-triphosphate reductase</fullName>
        <ecNumber evidence="8">1.17.4.2</ecNumber>
    </submittedName>
</protein>
<dbReference type="CDD" id="cd01675">
    <property type="entry name" value="RNR_III"/>
    <property type="match status" value="1"/>
</dbReference>
<evidence type="ECO:0000256" key="4">
    <source>
        <dbReference type="PROSITE-ProRule" id="PRU00492"/>
    </source>
</evidence>
<name>A0AAU7FDT8_9NEIS</name>
<feature type="domain" description="ATP-cone" evidence="7">
    <location>
        <begin position="27"/>
        <end position="126"/>
    </location>
</feature>
<evidence type="ECO:0000313" key="8">
    <source>
        <dbReference type="EMBL" id="XBM01683.1"/>
    </source>
</evidence>
<dbReference type="Pfam" id="PF13597">
    <property type="entry name" value="NRDD"/>
    <property type="match status" value="1"/>
</dbReference>
<dbReference type="EC" id="1.17.4.2" evidence="8"/>
<dbReference type="PANTHER" id="PTHR21075:SF0">
    <property type="entry name" value="ANAEROBIC RIBONUCLEOSIDE-TRIPHOSPHATE REDUCTASE"/>
    <property type="match status" value="1"/>
</dbReference>
<dbReference type="GO" id="GO:0008998">
    <property type="term" value="F:ribonucleoside-triphosphate reductase (thioredoxin) activity"/>
    <property type="evidence" value="ECO:0007669"/>
    <property type="project" value="UniProtKB-EC"/>
</dbReference>
<evidence type="ECO:0000259" key="7">
    <source>
        <dbReference type="PROSITE" id="PS51161"/>
    </source>
</evidence>
<dbReference type="GO" id="GO:0004748">
    <property type="term" value="F:ribonucleoside-diphosphate reductase activity, thioredoxin disulfide as acceptor"/>
    <property type="evidence" value="ECO:0007669"/>
    <property type="project" value="TreeGrafter"/>
</dbReference>
<keyword evidence="8" id="KW-0560">Oxidoreductase</keyword>
<keyword evidence="1 4" id="KW-0547">Nucleotide-binding</keyword>
<dbReference type="PROSITE" id="PS51161">
    <property type="entry name" value="ATP_CONE"/>
    <property type="match status" value="1"/>
</dbReference>
<dbReference type="RefSeq" id="WP_348945959.1">
    <property type="nucleotide sequence ID" value="NZ_CP157355.1"/>
</dbReference>
<dbReference type="GO" id="GO:0009265">
    <property type="term" value="P:2'-deoxyribonucleotide biosynthetic process"/>
    <property type="evidence" value="ECO:0007669"/>
    <property type="project" value="TreeGrafter"/>
</dbReference>
<dbReference type="KEGG" id="cmav:ABHF33_05215"/>
<dbReference type="GO" id="GO:0031250">
    <property type="term" value="C:anaerobic ribonucleoside-triphosphate reductase complex"/>
    <property type="evidence" value="ECO:0007669"/>
    <property type="project" value="TreeGrafter"/>
</dbReference>
<evidence type="ECO:0000256" key="3">
    <source>
        <dbReference type="ARBA" id="ARBA00022840"/>
    </source>
</evidence>
<feature type="modified residue" description="Glycine radical" evidence="5">
    <location>
        <position position="718"/>
    </location>
</feature>
<keyword evidence="2 5" id="KW-0556">Organic radical</keyword>
<dbReference type="InterPro" id="IPR001150">
    <property type="entry name" value="Gly_radical"/>
</dbReference>
<dbReference type="AlphaFoldDB" id="A0AAU7FDT8"/>
<gene>
    <name evidence="8" type="primary">nrdD</name>
    <name evidence="8" type="ORF">ABHF33_05215</name>
</gene>
<evidence type="ECO:0000256" key="1">
    <source>
        <dbReference type="ARBA" id="ARBA00022741"/>
    </source>
</evidence>
<organism evidence="8">
    <name type="scientific">Chitinibacter mangrovi</name>
    <dbReference type="NCBI Taxonomy" id="3153927"/>
    <lineage>
        <taxon>Bacteria</taxon>
        <taxon>Pseudomonadati</taxon>
        <taxon>Pseudomonadota</taxon>
        <taxon>Betaproteobacteria</taxon>
        <taxon>Neisseriales</taxon>
        <taxon>Chitinibacteraceae</taxon>
        <taxon>Chitinibacter</taxon>
    </lineage>
</organism>
<dbReference type="PROSITE" id="PS00850">
    <property type="entry name" value="GLY_RADICAL_1"/>
    <property type="match status" value="1"/>
</dbReference>
<dbReference type="GO" id="GO:0005524">
    <property type="term" value="F:ATP binding"/>
    <property type="evidence" value="ECO:0007669"/>
    <property type="project" value="UniProtKB-UniRule"/>
</dbReference>
<dbReference type="GO" id="GO:0006260">
    <property type="term" value="P:DNA replication"/>
    <property type="evidence" value="ECO:0007669"/>
    <property type="project" value="InterPro"/>
</dbReference>
<dbReference type="NCBIfam" id="TIGR02487">
    <property type="entry name" value="NrdD"/>
    <property type="match status" value="1"/>
</dbReference>
<dbReference type="PANTHER" id="PTHR21075">
    <property type="entry name" value="ANAEROBIC RIBONUCLEOSIDE-TRIPHOSPHATE REDUCTASE"/>
    <property type="match status" value="1"/>
</dbReference>
<evidence type="ECO:0000256" key="5">
    <source>
        <dbReference type="PROSITE-ProRule" id="PRU00493"/>
    </source>
</evidence>
<dbReference type="SUPFAM" id="SSF51998">
    <property type="entry name" value="PFL-like glycyl radical enzymes"/>
    <property type="match status" value="1"/>
</dbReference>
<dbReference type="InterPro" id="IPR005144">
    <property type="entry name" value="ATP-cone_dom"/>
</dbReference>
<evidence type="ECO:0000256" key="2">
    <source>
        <dbReference type="ARBA" id="ARBA00022818"/>
    </source>
</evidence>
<reference evidence="8" key="1">
    <citation type="submission" date="2024-05" db="EMBL/GenBank/DDBJ databases">
        <authorList>
            <person name="Yang L."/>
            <person name="Pan L."/>
        </authorList>
    </citation>
    <scope>NUCLEOTIDE SEQUENCE</scope>
    <source>
        <strain evidence="8">FCG-7</strain>
    </source>
</reference>
<dbReference type="PROSITE" id="PS51149">
    <property type="entry name" value="GLY_RADICAL_2"/>
    <property type="match status" value="1"/>
</dbReference>
<dbReference type="NCBIfam" id="NF006732">
    <property type="entry name" value="PRK09263.1"/>
    <property type="match status" value="1"/>
</dbReference>
<keyword evidence="3 4" id="KW-0067">ATP-binding</keyword>
<dbReference type="InterPro" id="IPR012833">
    <property type="entry name" value="NrdD"/>
</dbReference>
<evidence type="ECO:0000259" key="6">
    <source>
        <dbReference type="PROSITE" id="PS51149"/>
    </source>
</evidence>
<proteinExistence type="predicted"/>